<dbReference type="GO" id="GO:0016787">
    <property type="term" value="F:hydrolase activity"/>
    <property type="evidence" value="ECO:0007669"/>
    <property type="project" value="UniProtKB-KW"/>
</dbReference>
<keyword evidence="5" id="KW-0378">Hydrolase</keyword>
<evidence type="ECO:0000256" key="8">
    <source>
        <dbReference type="ARBA" id="ARBA00038338"/>
    </source>
</evidence>
<feature type="domain" description="AAA+ ATPase" evidence="12">
    <location>
        <begin position="100"/>
        <end position="235"/>
    </location>
</feature>
<evidence type="ECO:0000256" key="7">
    <source>
        <dbReference type="ARBA" id="ARBA00023125"/>
    </source>
</evidence>
<dbReference type="SMART" id="SM00382">
    <property type="entry name" value="AAA"/>
    <property type="match status" value="1"/>
</dbReference>
<keyword evidence="6" id="KW-0067">ATP-binding</keyword>
<evidence type="ECO:0000256" key="4">
    <source>
        <dbReference type="ARBA" id="ARBA00022741"/>
    </source>
</evidence>
<dbReference type="AlphaFoldDB" id="A0A918JTU2"/>
<evidence type="ECO:0000256" key="2">
    <source>
        <dbReference type="ARBA" id="ARBA00022515"/>
    </source>
</evidence>
<dbReference type="CDD" id="cd00009">
    <property type="entry name" value="AAA"/>
    <property type="match status" value="1"/>
</dbReference>
<dbReference type="Proteomes" id="UP000631300">
    <property type="component" value="Unassembled WGS sequence"/>
</dbReference>
<reference evidence="13" key="1">
    <citation type="journal article" date="2014" name="Int. J. Syst. Evol. Microbiol.">
        <title>Complete genome sequence of Corynebacterium casei LMG S-19264T (=DSM 44701T), isolated from a smear-ripened cheese.</title>
        <authorList>
            <consortium name="US DOE Joint Genome Institute (JGI-PGF)"/>
            <person name="Walter F."/>
            <person name="Albersmeier A."/>
            <person name="Kalinowski J."/>
            <person name="Ruckert C."/>
        </authorList>
    </citation>
    <scope>NUCLEOTIDE SEQUENCE</scope>
    <source>
        <strain evidence="13">KCTC 22164</strain>
    </source>
</reference>
<dbReference type="InterPro" id="IPR027417">
    <property type="entry name" value="P-loop_NTPase"/>
</dbReference>
<dbReference type="Pfam" id="PF01695">
    <property type="entry name" value="IstB_IS21"/>
    <property type="match status" value="1"/>
</dbReference>
<dbReference type="PANTHER" id="PTHR30050:SF9">
    <property type="entry name" value="DNA REPLICATION PROTEIN DNAC"/>
    <property type="match status" value="1"/>
</dbReference>
<evidence type="ECO:0000256" key="11">
    <source>
        <dbReference type="ARBA" id="ARBA00048778"/>
    </source>
</evidence>
<evidence type="ECO:0000259" key="12">
    <source>
        <dbReference type="SMART" id="SM00382"/>
    </source>
</evidence>
<dbReference type="InterPro" id="IPR001270">
    <property type="entry name" value="ClpA/B"/>
</dbReference>
<evidence type="ECO:0000256" key="1">
    <source>
        <dbReference type="ARBA" id="ARBA00008059"/>
    </source>
</evidence>
<keyword evidence="3" id="KW-0235">DNA replication</keyword>
<dbReference type="InterPro" id="IPR028350">
    <property type="entry name" value="DNAC/IstB-like"/>
</dbReference>
<keyword evidence="2" id="KW-0639">Primosome</keyword>
<evidence type="ECO:0000256" key="3">
    <source>
        <dbReference type="ARBA" id="ARBA00022705"/>
    </source>
</evidence>
<dbReference type="PANTHER" id="PTHR30050">
    <property type="entry name" value="CHROMOSOMAL REPLICATION INITIATOR PROTEIN DNAA"/>
    <property type="match status" value="1"/>
</dbReference>
<evidence type="ECO:0000313" key="14">
    <source>
        <dbReference type="Proteomes" id="UP000631300"/>
    </source>
</evidence>
<accession>A0A918JTU2</accession>
<dbReference type="SUPFAM" id="SSF52540">
    <property type="entry name" value="P-loop containing nucleoside triphosphate hydrolases"/>
    <property type="match status" value="1"/>
</dbReference>
<evidence type="ECO:0000313" key="13">
    <source>
        <dbReference type="EMBL" id="GGW98056.1"/>
    </source>
</evidence>
<dbReference type="InterPro" id="IPR047661">
    <property type="entry name" value="IstB"/>
</dbReference>
<protein>
    <recommendedName>
        <fullName evidence="9">Replicative helicase loader DnaC</fullName>
    </recommendedName>
    <alternativeName>
        <fullName evidence="10">DNA replication protein DnaC</fullName>
    </alternativeName>
</protein>
<comment type="caution">
    <text evidence="13">The sequence shown here is derived from an EMBL/GenBank/DDBJ whole genome shotgun (WGS) entry which is preliminary data.</text>
</comment>
<dbReference type="NCBIfam" id="NF038214">
    <property type="entry name" value="IS21_help_AAA"/>
    <property type="match status" value="1"/>
</dbReference>
<dbReference type="GO" id="GO:0006269">
    <property type="term" value="P:DNA replication, synthesis of primer"/>
    <property type="evidence" value="ECO:0007669"/>
    <property type="project" value="UniProtKB-KW"/>
</dbReference>
<dbReference type="NCBIfam" id="NF006616">
    <property type="entry name" value="PRK09183.1"/>
    <property type="match status" value="1"/>
</dbReference>
<dbReference type="RefSeq" id="WP_189408588.1">
    <property type="nucleotide sequence ID" value="NZ_BMXP01000023.1"/>
</dbReference>
<evidence type="ECO:0000256" key="9">
    <source>
        <dbReference type="ARBA" id="ARBA00044977"/>
    </source>
</evidence>
<dbReference type="InterPro" id="IPR003593">
    <property type="entry name" value="AAA+_ATPase"/>
</dbReference>
<dbReference type="InterPro" id="IPR002611">
    <property type="entry name" value="IstB_ATP-bd"/>
</dbReference>
<dbReference type="GO" id="GO:0005524">
    <property type="term" value="F:ATP binding"/>
    <property type="evidence" value="ECO:0007669"/>
    <property type="project" value="UniProtKB-KW"/>
</dbReference>
<comment type="similarity">
    <text evidence="1">Belongs to the IS21/IS1162 putative ATP-binding protein family.</text>
</comment>
<dbReference type="PIRSF" id="PIRSF003073">
    <property type="entry name" value="DNAC_TnpB_IstB"/>
    <property type="match status" value="1"/>
</dbReference>
<comment type="catalytic activity">
    <reaction evidence="11">
        <text>ATP + H2O = ADP + phosphate + H(+)</text>
        <dbReference type="Rhea" id="RHEA:13065"/>
        <dbReference type="ChEBI" id="CHEBI:15377"/>
        <dbReference type="ChEBI" id="CHEBI:15378"/>
        <dbReference type="ChEBI" id="CHEBI:30616"/>
        <dbReference type="ChEBI" id="CHEBI:43474"/>
        <dbReference type="ChEBI" id="CHEBI:456216"/>
    </reaction>
    <physiologicalReaction direction="left-to-right" evidence="11">
        <dbReference type="Rhea" id="RHEA:13066"/>
    </physiologicalReaction>
</comment>
<evidence type="ECO:0000256" key="10">
    <source>
        <dbReference type="ARBA" id="ARBA00045009"/>
    </source>
</evidence>
<keyword evidence="7" id="KW-0238">DNA-binding</keyword>
<keyword evidence="14" id="KW-1185">Reference proteome</keyword>
<dbReference type="EMBL" id="BMXP01000023">
    <property type="protein sequence ID" value="GGW98056.1"/>
    <property type="molecule type" value="Genomic_DNA"/>
</dbReference>
<comment type="similarity">
    <text evidence="8">Belongs to the DnaC family.</text>
</comment>
<evidence type="ECO:0000256" key="6">
    <source>
        <dbReference type="ARBA" id="ARBA00022840"/>
    </source>
</evidence>
<gene>
    <name evidence="13" type="ORF">GCM10007391_35050</name>
</gene>
<dbReference type="PRINTS" id="PR00300">
    <property type="entry name" value="CLPPROTEASEA"/>
</dbReference>
<sequence>MDLQLQRLEPLAESLDLNSLTAVAVELSQQAAAQEWSYLDYLERVLKGEQLARHQRKQALYTRLATFPGIKTLDDFDYQFAAGVSRKQVDNLASLAFIERTENVILLGPSGVGKTHLAIGLGYKAVQAGIRTRFISAADLLLTLSKAMNRGHYENTLKRSFMAPSLLIIDEIGYLPFNREESNLFFQLVAKRYENQSMILTSNLPFGQWAEVFNSDAALTSAMLDRLLHHSHIIQIKGESYRLKEKRKAGLLTAPSKQEQ</sequence>
<dbReference type="GO" id="GO:1990077">
    <property type="term" value="C:primosome complex"/>
    <property type="evidence" value="ECO:0007669"/>
    <property type="project" value="UniProtKB-KW"/>
</dbReference>
<reference evidence="13" key="2">
    <citation type="submission" date="2020-09" db="EMBL/GenBank/DDBJ databases">
        <authorList>
            <person name="Sun Q."/>
            <person name="Kim S."/>
        </authorList>
    </citation>
    <scope>NUCLEOTIDE SEQUENCE</scope>
    <source>
        <strain evidence="13">KCTC 22164</strain>
    </source>
</reference>
<proteinExistence type="inferred from homology"/>
<keyword evidence="4" id="KW-0547">Nucleotide-binding</keyword>
<dbReference type="Gene3D" id="3.40.50.300">
    <property type="entry name" value="P-loop containing nucleotide triphosphate hydrolases"/>
    <property type="match status" value="1"/>
</dbReference>
<dbReference type="GO" id="GO:0003677">
    <property type="term" value="F:DNA binding"/>
    <property type="evidence" value="ECO:0007669"/>
    <property type="project" value="UniProtKB-KW"/>
</dbReference>
<evidence type="ECO:0000256" key="5">
    <source>
        <dbReference type="ARBA" id="ARBA00022801"/>
    </source>
</evidence>
<name>A0A918JTU2_9ALTE</name>
<organism evidence="13 14">
    <name type="scientific">Alteromonas halophila</name>
    <dbReference type="NCBI Taxonomy" id="516698"/>
    <lineage>
        <taxon>Bacteria</taxon>
        <taxon>Pseudomonadati</taxon>
        <taxon>Pseudomonadota</taxon>
        <taxon>Gammaproteobacteria</taxon>
        <taxon>Alteromonadales</taxon>
        <taxon>Alteromonadaceae</taxon>
        <taxon>Alteromonas/Salinimonas group</taxon>
        <taxon>Alteromonas</taxon>
    </lineage>
</organism>
<dbReference type="FunFam" id="3.40.50.300:FF:000606">
    <property type="entry name" value="IS100 transposase orfB"/>
    <property type="match status" value="1"/>
</dbReference>